<dbReference type="Gene3D" id="3.40.50.300">
    <property type="entry name" value="P-loop containing nucleotide triphosphate hydrolases"/>
    <property type="match status" value="1"/>
</dbReference>
<evidence type="ECO:0000313" key="5">
    <source>
        <dbReference type="EMBL" id="MBO2012578.1"/>
    </source>
</evidence>
<dbReference type="EMBL" id="JAGETZ010000018">
    <property type="protein sequence ID" value="MBO2012578.1"/>
    <property type="molecule type" value="Genomic_DNA"/>
</dbReference>
<dbReference type="InterPro" id="IPR002543">
    <property type="entry name" value="FtsK_dom"/>
</dbReference>
<dbReference type="SMART" id="SM00382">
    <property type="entry name" value="AAA"/>
    <property type="match status" value="1"/>
</dbReference>
<name>A0ABS3QNT4_9BACT</name>
<feature type="binding site" evidence="3">
    <location>
        <begin position="1502"/>
        <end position="1509"/>
    </location>
    <ligand>
        <name>ATP</name>
        <dbReference type="ChEBI" id="CHEBI:30616"/>
    </ligand>
</feature>
<dbReference type="SUPFAM" id="SSF52540">
    <property type="entry name" value="P-loop containing nucleoside triphosphate hydrolases"/>
    <property type="match status" value="1"/>
</dbReference>
<reference evidence="5 6" key="1">
    <citation type="submission" date="2021-03" db="EMBL/GenBank/DDBJ databases">
        <authorList>
            <person name="Kim M.K."/>
        </authorList>
    </citation>
    <scope>NUCLEOTIDE SEQUENCE [LARGE SCALE GENOMIC DNA]</scope>
    <source>
        <strain evidence="5 6">BT442</strain>
    </source>
</reference>
<dbReference type="InterPro" id="IPR050206">
    <property type="entry name" value="FtsK/SpoIIIE/SftA"/>
</dbReference>
<dbReference type="PANTHER" id="PTHR22683">
    <property type="entry name" value="SPORULATION PROTEIN RELATED"/>
    <property type="match status" value="1"/>
</dbReference>
<gene>
    <name evidence="5" type="ORF">J4E00_26185</name>
</gene>
<evidence type="ECO:0000259" key="4">
    <source>
        <dbReference type="PROSITE" id="PS50901"/>
    </source>
</evidence>
<comment type="caution">
    <text evidence="5">The sequence shown here is derived from an EMBL/GenBank/DDBJ whole genome shotgun (WGS) entry which is preliminary data.</text>
</comment>
<dbReference type="RefSeq" id="WP_208178313.1">
    <property type="nucleotide sequence ID" value="NZ_JAGETZ010000018.1"/>
</dbReference>
<keyword evidence="1 3" id="KW-0547">Nucleotide-binding</keyword>
<evidence type="ECO:0000313" key="6">
    <source>
        <dbReference type="Proteomes" id="UP000664369"/>
    </source>
</evidence>
<protein>
    <recommendedName>
        <fullName evidence="4">FtsK domain-containing protein</fullName>
    </recommendedName>
</protein>
<organism evidence="5 6">
    <name type="scientific">Hymenobacter negativus</name>
    <dbReference type="NCBI Taxonomy" id="2795026"/>
    <lineage>
        <taxon>Bacteria</taxon>
        <taxon>Pseudomonadati</taxon>
        <taxon>Bacteroidota</taxon>
        <taxon>Cytophagia</taxon>
        <taxon>Cytophagales</taxon>
        <taxon>Hymenobacteraceae</taxon>
        <taxon>Hymenobacter</taxon>
    </lineage>
</organism>
<feature type="domain" description="FtsK" evidence="4">
    <location>
        <begin position="1483"/>
        <end position="1685"/>
    </location>
</feature>
<dbReference type="InterPro" id="IPR027417">
    <property type="entry name" value="P-loop_NTPase"/>
</dbReference>
<evidence type="ECO:0000256" key="3">
    <source>
        <dbReference type="PROSITE-ProRule" id="PRU00289"/>
    </source>
</evidence>
<dbReference type="Pfam" id="PF01580">
    <property type="entry name" value="FtsK_SpoIIIE"/>
    <property type="match status" value="1"/>
</dbReference>
<accession>A0ABS3QNT4</accession>
<dbReference type="Gene3D" id="3.30.980.40">
    <property type="match status" value="1"/>
</dbReference>
<dbReference type="Proteomes" id="UP000664369">
    <property type="component" value="Unassembled WGS sequence"/>
</dbReference>
<dbReference type="PANTHER" id="PTHR22683:SF41">
    <property type="entry name" value="DNA TRANSLOCASE FTSK"/>
    <property type="match status" value="1"/>
</dbReference>
<proteinExistence type="predicted"/>
<sequence length="1721" mass="193848">MHNASFFEYTAGVILDFFANADILAGDHYQVAFEHREEVLGQQAGLLAKALESAEVKVGTFSYQNYETLKLIYKGCDLIIATSDNVEGDYLTALRNRVVDQSIPEFKGVAALFIHNTSLDSIIGGCKSLMDAGMPLNYQALRQHITANAAKSTSLKGYEKVILSESLNRLGVEADDSYNLFDFEAYFSILEHGTISLKDYAALGLFPDQELANTTKDAEIKKRLQKNEEWYTEINNGFQYGSLDTVLDKHFSAAGVSKITKNEDHWKETDFVDLVKWNADKNKVIIPLILDDKGETEDKLVCWSKVEGDTAAQKKRRHIIIFNPEGKEVISHSIDFSAKLKDGTPKSTVINCSTALQVVHKSILFECKVQNPNELAYSKITYKHKNYTFVFFILILPIEHTLIEGLKPHYLIKEAKKSIHLALDTEVLNLRQGWPPLLVQDLEPGTEYPFSTEPDAFVEVKESSYEFDQELKEINLAFEGVVLPARITTHANRAKEISGLDVWNLKRVHSESFRTYVSESNAGNETIIITQGTHKYYPVAAFRNNLKLEEQLIQSSAPAHYLLLDGTLEVRDSIPEEDPIYQAYQSIVTYFVRQDLLPSLAFIDDELANLYATYVEAFIDRLQRLEDNSAVSKSDKKLLYIGTVQELMGERMLICTPLHPLNIAYQLAIRNEVQHQSLPKYLLSKFSPANLLPFIKVDVKGRNSNYLYYQTLSQSHSPEWQYYYSDEISKHSTRDFIPRLVLEKIEQFITHFSVLFVDNKPVLKINVINQGDCREVLQGILDYYAKFLSKSAKNGIEHALAIRVNIYGSTDYSTKFEEITLWNNSNFIEKEIGVKLNVATDTVTDLLEAFNTKVSFFKLEDEQYAYSHLSFYEFDPSEVKKSHYSSDNIPTGISLDGLLSDVPSVHEADSYRTGFGTKHISSKRGLLSSLASLYNAYATVAVTEDPFSQGVTNALVVSKNSRSTFEKVAYSSLWVTFINPRVDLSFFKNYKDVVIIHYSDQYNNASGYDAITITSKWEPYRATILESLQAEGVEANRLDIVHIINMFNAVNGNWLLHMHDATATGDHSKLEKLSLLSAVKTSLAIFHHENITWIPISLEEVLRISRPIGLTQAEGLFSVKNLEGQGKFTDDILLIGLEQKEHQLLMTLYPLEVKIGNNDAGVERKALEQGRKTLELLNNYLVEDTSFTAKIYRNFFAKLALIGAEKYALYEVWPAYQEKWLKVAEWRKELLNDQFVVSTHLHEYIGDFAVLKYTWNEEFMAGSLRYEDDACIIELLKQDALDYITESIDDLMVRFQEGNVHTIEARQLLSSKYQPHKAAQPEIRPHATPQEVAVEMEAPPLPKVEHKAAVATNNKLVFDKINKQEILAIYEAVYSKLTAINVAIKKDIASEINFLEGPAFYKLEVRPQPSTTFKKIVNAGQELNIALKLNAGQQVRVFQDKGKVWVEVPKQDNQKVVVTTAHVWGGFSKSDDFEIPFGMDVDGNVININFSSSNSPHLLLAGTTGSGKSVVLDTLIRGAAQLYEPTELNMFLIDPKGNELIDFEGLPHVPQPNGTTSSDAIALLERCVQEMDARYLAFVGKELRATHNRAAKDIVQYNHMVADSGKTIPRWLVVLDEYSDLLDEDPSNKPIIETLLRRLAQKARAAGIHVILATQKPLATIVSSVIRANLPAVIALKVRTAGDSRVILDDSGAETLAGRGDSLFKNGAGDLVRVQCAIHVH</sequence>
<evidence type="ECO:0000256" key="1">
    <source>
        <dbReference type="ARBA" id="ARBA00022741"/>
    </source>
</evidence>
<dbReference type="InterPro" id="IPR003593">
    <property type="entry name" value="AAA+_ATPase"/>
</dbReference>
<dbReference type="PROSITE" id="PS50901">
    <property type="entry name" value="FTSK"/>
    <property type="match status" value="1"/>
</dbReference>
<keyword evidence="2 3" id="KW-0067">ATP-binding</keyword>
<keyword evidence="6" id="KW-1185">Reference proteome</keyword>
<evidence type="ECO:0000256" key="2">
    <source>
        <dbReference type="ARBA" id="ARBA00022840"/>
    </source>
</evidence>